<reference evidence="11" key="1">
    <citation type="submission" date="2020-03" db="EMBL/GenBank/DDBJ databases">
        <title>Draft Genome Sequence of Cylindrodendrum hubeiense.</title>
        <authorList>
            <person name="Buettner E."/>
            <person name="Kellner H."/>
        </authorList>
    </citation>
    <scope>NUCLEOTIDE SEQUENCE</scope>
    <source>
        <strain evidence="11">IHI 201604</strain>
    </source>
</reference>
<evidence type="ECO:0000313" key="12">
    <source>
        <dbReference type="Proteomes" id="UP000722485"/>
    </source>
</evidence>
<dbReference type="GO" id="GO:0016740">
    <property type="term" value="F:transferase activity"/>
    <property type="evidence" value="ECO:0007669"/>
    <property type="project" value="UniProtKB-KW"/>
</dbReference>
<evidence type="ECO:0000256" key="6">
    <source>
        <dbReference type="ARBA" id="ARBA00023136"/>
    </source>
</evidence>
<dbReference type="OrthoDB" id="1932925at2759"/>
<dbReference type="EMBL" id="JAANBB010000037">
    <property type="protein sequence ID" value="KAF7554098.1"/>
    <property type="molecule type" value="Genomic_DNA"/>
</dbReference>
<evidence type="ECO:0000256" key="9">
    <source>
        <dbReference type="SAM" id="Phobius"/>
    </source>
</evidence>
<dbReference type="GO" id="GO:0005794">
    <property type="term" value="C:Golgi apparatus"/>
    <property type="evidence" value="ECO:0007669"/>
    <property type="project" value="UniProtKB-ARBA"/>
</dbReference>
<feature type="transmembrane region" description="Helical" evidence="9">
    <location>
        <begin position="347"/>
        <end position="369"/>
    </location>
</feature>
<evidence type="ECO:0000259" key="10">
    <source>
        <dbReference type="Pfam" id="PF07779"/>
    </source>
</evidence>
<feature type="transmembrane region" description="Helical" evidence="9">
    <location>
        <begin position="413"/>
        <end position="433"/>
    </location>
</feature>
<evidence type="ECO:0000256" key="7">
    <source>
        <dbReference type="ARBA" id="ARBA00023180"/>
    </source>
</evidence>
<gene>
    <name evidence="11" type="ORF">G7Z17_g3167</name>
</gene>
<feature type="transmembrane region" description="Helical" evidence="9">
    <location>
        <begin position="618"/>
        <end position="636"/>
    </location>
</feature>
<dbReference type="PANTHER" id="PTHR13533:SF1">
    <property type="entry name" value="N-ACETYLNEURAMINATE 9-O-ACETYLTRANSFERASE"/>
    <property type="match status" value="1"/>
</dbReference>
<feature type="transmembrane region" description="Helical" evidence="9">
    <location>
        <begin position="483"/>
        <end position="505"/>
    </location>
</feature>
<evidence type="ECO:0000256" key="5">
    <source>
        <dbReference type="ARBA" id="ARBA00022989"/>
    </source>
</evidence>
<evidence type="ECO:0000256" key="2">
    <source>
        <dbReference type="ARBA" id="ARBA00010666"/>
    </source>
</evidence>
<comment type="similarity">
    <text evidence="2">Belongs to the PC-esterase family. CASD1 subfamily.</text>
</comment>
<feature type="transmembrane region" description="Helical" evidence="9">
    <location>
        <begin position="573"/>
        <end position="598"/>
    </location>
</feature>
<comment type="subcellular location">
    <subcellularLocation>
        <location evidence="1">Membrane</location>
        <topology evidence="1">Multi-pass membrane protein</topology>
    </subcellularLocation>
</comment>
<feature type="domain" description="Cas1p 10 TM acyl transferase" evidence="10">
    <location>
        <begin position="334"/>
        <end position="777"/>
    </location>
</feature>
<sequence>MWYLVFSKIILIVPALLLLVAVGYTTVFPGDDPYRCRSVLERGRWIDRPDVNGSRLPLKNWQPDGCILHHYSSTDIRRCMEGRYGVFIGDSTSRGVAYGLGRLLQRDEATYDAQHYTSIYEFNITYHGVRIQRIANVYLQTHGYPLQNGSITQLSRFGNEKRSPMSIKDQKGPAFVYVAAGAWYTNGSSKFDDPEGLLQTYREAVYNVSEIVGDTKSNLFTDPMDPFDGVGNQILFAPPGGPRYLGDKPFRIENMGRRYDQVKAMQGFLREATDDLNFPLAWAVPELTEGQDGAWRDPLLTGWHVIDSVAETRANILLNMRCNAKLDRMKGYPYNRTCCTDYGNKPWVQLVLVAVGLVWLTACVTYEIFNLITKRYEPQQGILSMETGSFVLALLMCYYADRTQLMAKGAKVWELRDFIILCVPCMVIALVTIRRSITPTAKEPLFAATDQPFLSRDQTDEWKGWMQFIILIYHWVAAQPDSIYMLVRLLVAAYLFQTGYGHTLFFLNKKDFSFKRVASVLLRLNLMSCSLAYFMNTNYMFYYFSPLVSFWFLIVYATMAIGHERFNDDIQSVIAKIFVSALLVSGIILATPLTKWIFIVLQAAFRIQWSLSEWQYRVSLDLFIVYIGMLFAVAYFKFQGNVILGLRIILSLFGGFATYGYFHFNWKDYRAWHPYTSFVPVFAFIAIRNITAWTRNYHSKAMAWLGRCSLETYTLQFHLLLAADASGILLVDGLNDGGDLMGRWKSLIIIVPIFLWISSAAAKATGHLVKIILHTSSSGTEKMSGPPGARFMERIGGASVMTTILNSPQFRVSLILVVLWFLNLLSPAMSKAPAPDGFTPHRVNVDKPSATSHIPIPTPH</sequence>
<organism evidence="11 12">
    <name type="scientific">Cylindrodendrum hubeiense</name>
    <dbReference type="NCBI Taxonomy" id="595255"/>
    <lineage>
        <taxon>Eukaryota</taxon>
        <taxon>Fungi</taxon>
        <taxon>Dikarya</taxon>
        <taxon>Ascomycota</taxon>
        <taxon>Pezizomycotina</taxon>
        <taxon>Sordariomycetes</taxon>
        <taxon>Hypocreomycetidae</taxon>
        <taxon>Hypocreales</taxon>
        <taxon>Nectriaceae</taxon>
        <taxon>Cylindrodendrum</taxon>
    </lineage>
</organism>
<name>A0A9P5HBE5_9HYPO</name>
<keyword evidence="3" id="KW-0808">Transferase</keyword>
<dbReference type="InterPro" id="IPR012419">
    <property type="entry name" value="Cas1_AcylTrans_dom"/>
</dbReference>
<evidence type="ECO:0000256" key="4">
    <source>
        <dbReference type="ARBA" id="ARBA00022692"/>
    </source>
</evidence>
<feature type="transmembrane region" description="Helical" evidence="9">
    <location>
        <begin position="381"/>
        <end position="401"/>
    </location>
</feature>
<evidence type="ECO:0000256" key="1">
    <source>
        <dbReference type="ARBA" id="ARBA00004141"/>
    </source>
</evidence>
<keyword evidence="12" id="KW-1185">Reference proteome</keyword>
<comment type="caution">
    <text evidence="11">The sequence shown here is derived from an EMBL/GenBank/DDBJ whole genome shotgun (WGS) entry which is preliminary data.</text>
</comment>
<dbReference type="GO" id="GO:0005975">
    <property type="term" value="P:carbohydrate metabolic process"/>
    <property type="evidence" value="ECO:0007669"/>
    <property type="project" value="UniProtKB-ARBA"/>
</dbReference>
<keyword evidence="4 9" id="KW-0812">Transmembrane</keyword>
<feature type="transmembrane region" description="Helical" evidence="9">
    <location>
        <begin position="648"/>
        <end position="666"/>
    </location>
</feature>
<evidence type="ECO:0000313" key="11">
    <source>
        <dbReference type="EMBL" id="KAF7554098.1"/>
    </source>
</evidence>
<dbReference type="AlphaFoldDB" id="A0A9P5HBE5"/>
<dbReference type="Pfam" id="PF07779">
    <property type="entry name" value="Cas1_AcylT"/>
    <property type="match status" value="1"/>
</dbReference>
<evidence type="ECO:0000256" key="8">
    <source>
        <dbReference type="SAM" id="MobiDB-lite"/>
    </source>
</evidence>
<dbReference type="GO" id="GO:0016020">
    <property type="term" value="C:membrane"/>
    <property type="evidence" value="ECO:0007669"/>
    <property type="project" value="UniProtKB-SubCell"/>
</dbReference>
<feature type="region of interest" description="Disordered" evidence="8">
    <location>
        <begin position="840"/>
        <end position="860"/>
    </location>
</feature>
<dbReference type="PANTHER" id="PTHR13533">
    <property type="entry name" value="N-ACETYLNEURAMINATE 9-O-ACETYLTRANSFERASE"/>
    <property type="match status" value="1"/>
</dbReference>
<feature type="transmembrane region" description="Helical" evidence="9">
    <location>
        <begin position="672"/>
        <end position="691"/>
    </location>
</feature>
<protein>
    <recommendedName>
        <fullName evidence="10">Cas1p 10 TM acyl transferase domain-containing protein</fullName>
    </recommendedName>
</protein>
<dbReference type="Proteomes" id="UP000722485">
    <property type="component" value="Unassembled WGS sequence"/>
</dbReference>
<keyword evidence="5 9" id="KW-1133">Transmembrane helix</keyword>
<keyword evidence="6 9" id="KW-0472">Membrane</keyword>
<feature type="transmembrane region" description="Helical" evidence="9">
    <location>
        <begin position="810"/>
        <end position="829"/>
    </location>
</feature>
<proteinExistence type="inferred from homology"/>
<feature type="transmembrane region" description="Helical" evidence="9">
    <location>
        <begin position="541"/>
        <end position="561"/>
    </location>
</feature>
<accession>A0A9P5HBE5</accession>
<keyword evidence="7" id="KW-0325">Glycoprotein</keyword>
<evidence type="ECO:0000256" key="3">
    <source>
        <dbReference type="ARBA" id="ARBA00022679"/>
    </source>
</evidence>